<dbReference type="RefSeq" id="WP_111357611.1">
    <property type="nucleotide sequence ID" value="NZ_NHSK01000083.1"/>
</dbReference>
<proteinExistence type="predicted"/>
<dbReference type="Pfam" id="PF20866">
    <property type="entry name" value="MdcG_N"/>
    <property type="match status" value="1"/>
</dbReference>
<dbReference type="Proteomes" id="UP000248863">
    <property type="component" value="Unassembled WGS sequence"/>
</dbReference>
<accession>A0A327KJJ5</accession>
<organism evidence="6 7">
    <name type="scientific">Rhodoplanes elegans</name>
    <dbReference type="NCBI Taxonomy" id="29408"/>
    <lineage>
        <taxon>Bacteria</taxon>
        <taxon>Pseudomonadati</taxon>
        <taxon>Pseudomonadota</taxon>
        <taxon>Alphaproteobacteria</taxon>
        <taxon>Hyphomicrobiales</taxon>
        <taxon>Nitrobacteraceae</taxon>
        <taxon>Rhodoplanes</taxon>
    </lineage>
</organism>
<evidence type="ECO:0000259" key="4">
    <source>
        <dbReference type="Pfam" id="PF10620"/>
    </source>
</evidence>
<evidence type="ECO:0000313" key="6">
    <source>
        <dbReference type="EMBL" id="RAI38341.1"/>
    </source>
</evidence>
<keyword evidence="7" id="KW-1185">Reference proteome</keyword>
<evidence type="ECO:0000256" key="1">
    <source>
        <dbReference type="ARBA" id="ARBA00022679"/>
    </source>
</evidence>
<dbReference type="NCBIfam" id="TIGR03135">
    <property type="entry name" value="malonate_mdcG"/>
    <property type="match status" value="1"/>
</dbReference>
<dbReference type="GO" id="GO:0016779">
    <property type="term" value="F:nucleotidyltransferase activity"/>
    <property type="evidence" value="ECO:0007669"/>
    <property type="project" value="UniProtKB-KW"/>
</dbReference>
<dbReference type="InterPro" id="IPR017557">
    <property type="entry name" value="Holo-ACP_synthase"/>
</dbReference>
<evidence type="ECO:0000256" key="3">
    <source>
        <dbReference type="SAM" id="MobiDB-lite"/>
    </source>
</evidence>
<name>A0A327KJJ5_9BRAD</name>
<feature type="region of interest" description="Disordered" evidence="3">
    <location>
        <begin position="228"/>
        <end position="248"/>
    </location>
</feature>
<dbReference type="InterPro" id="IPR048903">
    <property type="entry name" value="MdcG_N"/>
</dbReference>
<evidence type="ECO:0000259" key="5">
    <source>
        <dbReference type="Pfam" id="PF20866"/>
    </source>
</evidence>
<feature type="domain" description="Phosphoribosyl-dephospho-CoA transferase MdcG C-terminal" evidence="4">
    <location>
        <begin position="107"/>
        <end position="219"/>
    </location>
</feature>
<dbReference type="OrthoDB" id="5498803at2"/>
<keyword evidence="2" id="KW-0548">Nucleotidyltransferase</keyword>
<keyword evidence="1" id="KW-0808">Transferase</keyword>
<gene>
    <name evidence="6" type="primary">mdcG</name>
    <name evidence="6" type="ORF">CH338_13085</name>
</gene>
<feature type="domain" description="Phosphoribosyl-dephospho-CoA transferase MdcG N-terminal" evidence="5">
    <location>
        <begin position="5"/>
        <end position="97"/>
    </location>
</feature>
<dbReference type="EMBL" id="NPEU01000131">
    <property type="protein sequence ID" value="RAI38341.1"/>
    <property type="molecule type" value="Genomic_DNA"/>
</dbReference>
<evidence type="ECO:0000256" key="2">
    <source>
        <dbReference type="ARBA" id="ARBA00022695"/>
    </source>
</evidence>
<dbReference type="Pfam" id="PF10620">
    <property type="entry name" value="MdcG"/>
    <property type="match status" value="1"/>
</dbReference>
<protein>
    <submittedName>
        <fullName evidence="6">Malonate decarboxylase holo-[acyl-carrier-protein] synthase</fullName>
    </submittedName>
</protein>
<reference evidence="6 7" key="1">
    <citation type="submission" date="2017-07" db="EMBL/GenBank/DDBJ databases">
        <title>Draft Genome Sequences of Select Purple Nonsulfur Bacteria.</title>
        <authorList>
            <person name="Lasarre B."/>
            <person name="Mckinlay J.B."/>
        </authorList>
    </citation>
    <scope>NUCLEOTIDE SEQUENCE [LARGE SCALE GENOMIC DNA]</scope>
    <source>
        <strain evidence="6 7">DSM 11907</strain>
    </source>
</reference>
<dbReference type="AlphaFoldDB" id="A0A327KJJ5"/>
<dbReference type="InterPro" id="IPR049180">
    <property type="entry name" value="MdcG_C"/>
</dbReference>
<comment type="caution">
    <text evidence="6">The sequence shown here is derived from an EMBL/GenBank/DDBJ whole genome shotgun (WGS) entry which is preliminary data.</text>
</comment>
<evidence type="ECO:0000313" key="7">
    <source>
        <dbReference type="Proteomes" id="UP000248863"/>
    </source>
</evidence>
<sequence>MTFPRHTLVFLAAEAREDLAEAVAAGVLSQFRRAPLPTWAAAAFADNDIPGIACRAEGDVPAGHVQLGVAFPFRHDGSRVRARITAPLAAVATTWTPYEVLAAPRPRTLPVGPALDALLDAAGYHGIALGVFGSTALQLATRLAYLETGSDLDLVVRAPDDAALAGFAAAAAAIAQRHALRLDAEVDLANGYGVKLAELLSGTRTVLGRGLADVRLLDRDEALRALGSGPCPATSRAPNPALELQPGV</sequence>